<name>A0AAN5IBD4_9BILA</name>
<accession>A0AAN5IBD4</accession>
<dbReference type="Proteomes" id="UP001328107">
    <property type="component" value="Unassembled WGS sequence"/>
</dbReference>
<feature type="region of interest" description="Disordered" evidence="1">
    <location>
        <begin position="52"/>
        <end position="80"/>
    </location>
</feature>
<gene>
    <name evidence="2" type="ORF">PMAYCL1PPCAC_28634</name>
</gene>
<evidence type="ECO:0000313" key="3">
    <source>
        <dbReference type="Proteomes" id="UP001328107"/>
    </source>
</evidence>
<feature type="non-terminal residue" evidence="2">
    <location>
        <position position="1"/>
    </location>
</feature>
<feature type="non-terminal residue" evidence="2">
    <location>
        <position position="80"/>
    </location>
</feature>
<proteinExistence type="predicted"/>
<comment type="caution">
    <text evidence="2">The sequence shown here is derived from an EMBL/GenBank/DDBJ whole genome shotgun (WGS) entry which is preliminary data.</text>
</comment>
<keyword evidence="3" id="KW-1185">Reference proteome</keyword>
<protein>
    <submittedName>
        <fullName evidence="2">Uncharacterized protein</fullName>
    </submittedName>
</protein>
<dbReference type="AlphaFoldDB" id="A0AAN5IBD4"/>
<sequence length="80" mass="9791">VHRRISRTPRPFLSVQLRRQWRRKRQSSPRRESIRIKEEIREVRRRLAAATSLPRLAKRSPRGRRRRVRPKKVVMEEATT</sequence>
<organism evidence="2 3">
    <name type="scientific">Pristionchus mayeri</name>
    <dbReference type="NCBI Taxonomy" id="1317129"/>
    <lineage>
        <taxon>Eukaryota</taxon>
        <taxon>Metazoa</taxon>
        <taxon>Ecdysozoa</taxon>
        <taxon>Nematoda</taxon>
        <taxon>Chromadorea</taxon>
        <taxon>Rhabditida</taxon>
        <taxon>Rhabditina</taxon>
        <taxon>Diplogasteromorpha</taxon>
        <taxon>Diplogasteroidea</taxon>
        <taxon>Neodiplogasteridae</taxon>
        <taxon>Pristionchus</taxon>
    </lineage>
</organism>
<reference evidence="3" key="1">
    <citation type="submission" date="2022-10" db="EMBL/GenBank/DDBJ databases">
        <title>Genome assembly of Pristionchus species.</title>
        <authorList>
            <person name="Yoshida K."/>
            <person name="Sommer R.J."/>
        </authorList>
    </citation>
    <scope>NUCLEOTIDE SEQUENCE [LARGE SCALE GENOMIC DNA]</scope>
    <source>
        <strain evidence="3">RS5460</strain>
    </source>
</reference>
<feature type="compositionally biased region" description="Basic residues" evidence="1">
    <location>
        <begin position="56"/>
        <end position="72"/>
    </location>
</feature>
<evidence type="ECO:0000313" key="2">
    <source>
        <dbReference type="EMBL" id="GMR58439.1"/>
    </source>
</evidence>
<evidence type="ECO:0000256" key="1">
    <source>
        <dbReference type="SAM" id="MobiDB-lite"/>
    </source>
</evidence>
<dbReference type="EMBL" id="BTRK01000006">
    <property type="protein sequence ID" value="GMR58439.1"/>
    <property type="molecule type" value="Genomic_DNA"/>
</dbReference>